<dbReference type="AlphaFoldDB" id="A0AA46BLP1"/>
<organism evidence="1 2">
    <name type="scientific">Dermatophilus congolensis</name>
    <dbReference type="NCBI Taxonomy" id="1863"/>
    <lineage>
        <taxon>Bacteria</taxon>
        <taxon>Bacillati</taxon>
        <taxon>Actinomycetota</taxon>
        <taxon>Actinomycetes</taxon>
        <taxon>Micrococcales</taxon>
        <taxon>Dermatophilaceae</taxon>
        <taxon>Dermatophilus</taxon>
    </lineage>
</organism>
<protein>
    <submittedName>
        <fullName evidence="1">Uncharacterized protein</fullName>
    </submittedName>
</protein>
<accession>A0AA46BLP1</accession>
<evidence type="ECO:0000313" key="2">
    <source>
        <dbReference type="Proteomes" id="UP000254118"/>
    </source>
</evidence>
<gene>
    <name evidence="1" type="ORF">NCTC7915_00334</name>
</gene>
<proteinExistence type="predicted"/>
<comment type="caution">
    <text evidence="1">The sequence shown here is derived from an EMBL/GenBank/DDBJ whole genome shotgun (WGS) entry which is preliminary data.</text>
</comment>
<name>A0AA46BLP1_9MICO</name>
<evidence type="ECO:0000313" key="1">
    <source>
        <dbReference type="EMBL" id="STD04897.1"/>
    </source>
</evidence>
<reference evidence="1 2" key="1">
    <citation type="submission" date="2018-06" db="EMBL/GenBank/DDBJ databases">
        <authorList>
            <consortium name="Pathogen Informatics"/>
            <person name="Doyle S."/>
        </authorList>
    </citation>
    <scope>NUCLEOTIDE SEQUENCE [LARGE SCALE GENOMIC DNA]</scope>
    <source>
        <strain evidence="1 2">NCTC7915</strain>
    </source>
</reference>
<sequence length="57" mass="6211">MLIRGCEAACSVEVVACSFSFMGVFHEGVHFWLAQRPVFNTAVLASLAVRIGCNHMP</sequence>
<dbReference type="Proteomes" id="UP000254118">
    <property type="component" value="Unassembled WGS sequence"/>
</dbReference>
<dbReference type="EMBL" id="UFYA01000001">
    <property type="protein sequence ID" value="STD04897.1"/>
    <property type="molecule type" value="Genomic_DNA"/>
</dbReference>